<keyword evidence="2" id="KW-0614">Plasmid</keyword>
<dbReference type="Pfam" id="PF20126">
    <property type="entry name" value="TumE"/>
    <property type="match status" value="1"/>
</dbReference>
<feature type="compositionally biased region" description="Basic and acidic residues" evidence="1">
    <location>
        <begin position="96"/>
        <end position="107"/>
    </location>
</feature>
<gene>
    <name evidence="2" type="ORF">DU484_00600</name>
</gene>
<evidence type="ECO:0000256" key="1">
    <source>
        <dbReference type="SAM" id="MobiDB-lite"/>
    </source>
</evidence>
<evidence type="ECO:0000313" key="2">
    <source>
        <dbReference type="EMBL" id="AXG08462.1"/>
    </source>
</evidence>
<accession>A0A345E8E0</accession>
<protein>
    <submittedName>
        <fullName evidence="2">Uncharacterized protein</fullName>
    </submittedName>
</protein>
<dbReference type="GeneID" id="37285432"/>
<dbReference type="AlphaFoldDB" id="A0A345E8E0"/>
<feature type="region of interest" description="Disordered" evidence="1">
    <location>
        <begin position="96"/>
        <end position="120"/>
    </location>
</feature>
<dbReference type="Proteomes" id="UP000252985">
    <property type="component" value="Plasmid pCBA1112-01"/>
</dbReference>
<dbReference type="KEGG" id="haq:DU484_00600"/>
<dbReference type="RefSeq" id="WP_114604786.1">
    <property type="nucleotide sequence ID" value="NZ_CP031147.1"/>
</dbReference>
<geneLocation type="plasmid" evidence="3">
    <name>pcba1112-01</name>
</geneLocation>
<organism evidence="2 3">
    <name type="scientific">Haloplanus rubicundus</name>
    <dbReference type="NCBI Taxonomy" id="1547898"/>
    <lineage>
        <taxon>Archaea</taxon>
        <taxon>Methanobacteriati</taxon>
        <taxon>Methanobacteriota</taxon>
        <taxon>Stenosarchaea group</taxon>
        <taxon>Halobacteria</taxon>
        <taxon>Halobacteriales</taxon>
        <taxon>Haloferacaceae</taxon>
        <taxon>Haloplanus</taxon>
    </lineage>
</organism>
<dbReference type="InterPro" id="IPR045397">
    <property type="entry name" value="TumE-like"/>
</dbReference>
<evidence type="ECO:0000313" key="3">
    <source>
        <dbReference type="Proteomes" id="UP000252985"/>
    </source>
</evidence>
<sequence>MPDNPADPPRTGPIDAELLDRIAAHLTRSARFDDIQARPAYAPNSVVADYDLGYFPGGVTRAYLRIRWFETDDFNIHYAEQYNTGESWECRWDRHPNDHNTREHFHPPPDAPTLGEDEDHPDEWRDVLATVLTRLDERIEAFWTE</sequence>
<proteinExistence type="predicted"/>
<name>A0A345E8E0_9EURY</name>
<reference evidence="2 3" key="1">
    <citation type="submission" date="2018-07" db="EMBL/GenBank/DDBJ databases">
        <title>Genome sequences of Haloplanus sp. CBA1112.</title>
        <authorList>
            <person name="Kim Y.B."/>
            <person name="Roh S.W."/>
        </authorList>
    </citation>
    <scope>NUCLEOTIDE SEQUENCE [LARGE SCALE GENOMIC DNA]</scope>
    <source>
        <strain evidence="2 3">CBA1112</strain>
        <plasmid evidence="3">pcba1112-01</plasmid>
    </source>
</reference>
<dbReference type="EMBL" id="CP031147">
    <property type="protein sequence ID" value="AXG08462.1"/>
    <property type="molecule type" value="Genomic_DNA"/>
</dbReference>